<proteinExistence type="predicted"/>
<feature type="domain" description="BON" evidence="2">
    <location>
        <begin position="117"/>
        <end position="185"/>
    </location>
</feature>
<feature type="signal peptide" evidence="1">
    <location>
        <begin position="1"/>
        <end position="20"/>
    </location>
</feature>
<dbReference type="InterPro" id="IPR014004">
    <property type="entry name" value="Transpt-assoc_nodulatn_dom_bac"/>
</dbReference>
<evidence type="ECO:0000259" key="2">
    <source>
        <dbReference type="PROSITE" id="PS50914"/>
    </source>
</evidence>
<gene>
    <name evidence="3" type="ORF">V8V93_05540</name>
</gene>
<dbReference type="PROSITE" id="PS50914">
    <property type="entry name" value="BON"/>
    <property type="match status" value="2"/>
</dbReference>
<organism evidence="3 4">
    <name type="scientific">Pseudodesulfovibrio methanolicus</name>
    <dbReference type="NCBI Taxonomy" id="3126690"/>
    <lineage>
        <taxon>Bacteria</taxon>
        <taxon>Pseudomonadati</taxon>
        <taxon>Thermodesulfobacteriota</taxon>
        <taxon>Desulfovibrionia</taxon>
        <taxon>Desulfovibrionales</taxon>
        <taxon>Desulfovibrionaceae</taxon>
    </lineage>
</organism>
<protein>
    <submittedName>
        <fullName evidence="3">BON domain-containing protein</fullName>
    </submittedName>
</protein>
<dbReference type="Pfam" id="PF04972">
    <property type="entry name" value="BON"/>
    <property type="match status" value="2"/>
</dbReference>
<name>A0ABZ2IY95_9BACT</name>
<feature type="chain" id="PRO_5045309381" evidence="1">
    <location>
        <begin position="21"/>
        <end position="187"/>
    </location>
</feature>
<feature type="domain" description="BON" evidence="2">
    <location>
        <begin position="40"/>
        <end position="108"/>
    </location>
</feature>
<accession>A0ABZ2IY95</accession>
<dbReference type="PANTHER" id="PTHR34606:SF15">
    <property type="entry name" value="BON DOMAIN-CONTAINING PROTEIN"/>
    <property type="match status" value="1"/>
</dbReference>
<evidence type="ECO:0000256" key="1">
    <source>
        <dbReference type="SAM" id="SignalP"/>
    </source>
</evidence>
<keyword evidence="1" id="KW-0732">Signal</keyword>
<dbReference type="SMART" id="SM00749">
    <property type="entry name" value="BON"/>
    <property type="match status" value="2"/>
</dbReference>
<keyword evidence="4" id="KW-1185">Reference proteome</keyword>
<dbReference type="PANTHER" id="PTHR34606">
    <property type="entry name" value="BON DOMAIN-CONTAINING PROTEIN"/>
    <property type="match status" value="1"/>
</dbReference>
<sequence length="187" mass="21016">MHRYKLIFSILMLLAVGLFANGCTVYDVAVEERNVGDYANDEKIAFLIEKDFLADDLVKYMDFDASSYEGMVYIVGEYESRAQVDRAIQIAKSVEGVRSVTTYLLPKKADDSCGTTDNLNIYAKVKSLLVEDKDIWSTNVEIKTVQCHVVLLGIVGSATERDKIIDYAKSVPGVRSVKSFLRIKRRP</sequence>
<dbReference type="RefSeq" id="WP_338669364.1">
    <property type="nucleotide sequence ID" value="NZ_CP146609.1"/>
</dbReference>
<dbReference type="InterPro" id="IPR051686">
    <property type="entry name" value="Lipoprotein_DolP"/>
</dbReference>
<reference evidence="3 4" key="1">
    <citation type="submission" date="2024-03" db="EMBL/GenBank/DDBJ databases">
        <title>Phenotype and Genome Characterization of a Sulfate-Reducing Bacterium Pseudodesulfovibrio sp. strain 5S69, isolated from Petroleum Reservoir in Tatarstan (Russia).</title>
        <authorList>
            <person name="Bidzhieva S.K."/>
            <person name="Kadnikov V."/>
            <person name="Tourova T.P."/>
            <person name="Samigullina S.R."/>
            <person name="Sokolova D.S."/>
            <person name="Poltaraus A.B."/>
            <person name="Avtukh A.N."/>
            <person name="Tereshina V.M."/>
            <person name="Mardanov A.V."/>
            <person name="Nazina T.N."/>
        </authorList>
    </citation>
    <scope>NUCLEOTIDE SEQUENCE [LARGE SCALE GENOMIC DNA]</scope>
    <source>
        <strain evidence="3 4">5S69</strain>
    </source>
</reference>
<dbReference type="EMBL" id="CP146609">
    <property type="protein sequence ID" value="WWX23667.1"/>
    <property type="molecule type" value="Genomic_DNA"/>
</dbReference>
<dbReference type="Proteomes" id="UP001385389">
    <property type="component" value="Chromosome"/>
</dbReference>
<evidence type="ECO:0000313" key="3">
    <source>
        <dbReference type="EMBL" id="WWX23667.1"/>
    </source>
</evidence>
<evidence type="ECO:0000313" key="4">
    <source>
        <dbReference type="Proteomes" id="UP001385389"/>
    </source>
</evidence>
<dbReference type="InterPro" id="IPR007055">
    <property type="entry name" value="BON_dom"/>
</dbReference>